<comment type="similarity">
    <text evidence="1 3">Belongs to the thiolase-like superfamily. Beta-ketoacyl-ACP synthases family.</text>
</comment>
<dbReference type="InterPro" id="IPR014031">
    <property type="entry name" value="Ketoacyl_synth_C"/>
</dbReference>
<dbReference type="AlphaFoldDB" id="A0A8J7SK43"/>
<dbReference type="InterPro" id="IPR014030">
    <property type="entry name" value="Ketoacyl_synth_N"/>
</dbReference>
<dbReference type="Pfam" id="PF00109">
    <property type="entry name" value="ketoacyl-synt"/>
    <property type="match status" value="1"/>
</dbReference>
<dbReference type="InterPro" id="IPR000794">
    <property type="entry name" value="Beta-ketoacyl_synthase"/>
</dbReference>
<dbReference type="SUPFAM" id="SSF53901">
    <property type="entry name" value="Thiolase-like"/>
    <property type="match status" value="2"/>
</dbReference>
<dbReference type="InterPro" id="IPR020841">
    <property type="entry name" value="PKS_Beta-ketoAc_synthase_dom"/>
</dbReference>
<reference evidence="5" key="1">
    <citation type="submission" date="2021-01" db="EMBL/GenBank/DDBJ databases">
        <title>Modified the classification status of verrucomicrobia.</title>
        <authorList>
            <person name="Feng X."/>
        </authorList>
    </citation>
    <scope>NUCLEOTIDE SEQUENCE</scope>
    <source>
        <strain evidence="5">_KCTC 22039</strain>
    </source>
</reference>
<feature type="domain" description="Ketosynthase family 3 (KS3)" evidence="4">
    <location>
        <begin position="6"/>
        <end position="401"/>
    </location>
</feature>
<evidence type="ECO:0000256" key="2">
    <source>
        <dbReference type="ARBA" id="ARBA00022679"/>
    </source>
</evidence>
<organism evidence="5 6">
    <name type="scientific">Persicirhabdus sediminis</name>
    <dbReference type="NCBI Taxonomy" id="454144"/>
    <lineage>
        <taxon>Bacteria</taxon>
        <taxon>Pseudomonadati</taxon>
        <taxon>Verrucomicrobiota</taxon>
        <taxon>Verrucomicrobiia</taxon>
        <taxon>Verrucomicrobiales</taxon>
        <taxon>Verrucomicrobiaceae</taxon>
        <taxon>Persicirhabdus</taxon>
    </lineage>
</organism>
<evidence type="ECO:0000256" key="1">
    <source>
        <dbReference type="ARBA" id="ARBA00008467"/>
    </source>
</evidence>
<dbReference type="SMART" id="SM00825">
    <property type="entry name" value="PKS_KS"/>
    <property type="match status" value="1"/>
</dbReference>
<dbReference type="GO" id="GO:0004315">
    <property type="term" value="F:3-oxoacyl-[acyl-carrier-protein] synthase activity"/>
    <property type="evidence" value="ECO:0007669"/>
    <property type="project" value="TreeGrafter"/>
</dbReference>
<keyword evidence="2 3" id="KW-0808">Transferase</keyword>
<dbReference type="Gene3D" id="3.40.47.10">
    <property type="match status" value="1"/>
</dbReference>
<proteinExistence type="inferred from homology"/>
<dbReference type="InterPro" id="IPR016039">
    <property type="entry name" value="Thiolase-like"/>
</dbReference>
<sequence>MAKIHTSRAVITGLGPVTSIGLGAQSFWQALVDEKMAEYQPAPVTRDHSAPHCHRVDITNFQFPHSVRPKRLDRFTQLALASTQLALEDAGICPAEMENTYDVGISYGSAAGGLSSAEADIGQPADKIPPSLPFRILSASAAGHIAIAHQIHGPVQVNNNTCAAGNAAIADALNMIRLGSAKVVIAGAAEAPLAPTTFQAMDCIRTMSRKGAARPFDVERDGFVMAEGAGTLIVEEYEHAVARGATIYAEVLSAGAGCEAYHMTTPEPSAQPVVRVMQQAVKLAGAQLDEVDFISAHASCTQQNDINEARAIHQIFGDSPYVHGLKGAIGHTLGASSAIEACQICLSLKNQAIPATVGLQELDPKLAPIQVSQKFQPAEIHLALNNAFGFGGLLHCVAFSRIS</sequence>
<evidence type="ECO:0000259" key="4">
    <source>
        <dbReference type="PROSITE" id="PS52004"/>
    </source>
</evidence>
<evidence type="ECO:0000313" key="5">
    <source>
        <dbReference type="EMBL" id="MBK1791501.1"/>
    </source>
</evidence>
<accession>A0A8J7SK43</accession>
<dbReference type="PANTHER" id="PTHR11712:SF336">
    <property type="entry name" value="3-OXOACYL-[ACYL-CARRIER-PROTEIN] SYNTHASE, MITOCHONDRIAL"/>
    <property type="match status" value="1"/>
</dbReference>
<dbReference type="CDD" id="cd00834">
    <property type="entry name" value="KAS_I_II"/>
    <property type="match status" value="1"/>
</dbReference>
<dbReference type="Proteomes" id="UP000624703">
    <property type="component" value="Unassembled WGS sequence"/>
</dbReference>
<dbReference type="PANTHER" id="PTHR11712">
    <property type="entry name" value="POLYKETIDE SYNTHASE-RELATED"/>
    <property type="match status" value="1"/>
</dbReference>
<keyword evidence="6" id="KW-1185">Reference proteome</keyword>
<gene>
    <name evidence="5" type="ORF">JIN82_10085</name>
</gene>
<dbReference type="PROSITE" id="PS52004">
    <property type="entry name" value="KS3_2"/>
    <property type="match status" value="1"/>
</dbReference>
<dbReference type="GO" id="GO:0006633">
    <property type="term" value="P:fatty acid biosynthetic process"/>
    <property type="evidence" value="ECO:0007669"/>
    <property type="project" value="TreeGrafter"/>
</dbReference>
<dbReference type="Pfam" id="PF02801">
    <property type="entry name" value="Ketoacyl-synt_C"/>
    <property type="match status" value="1"/>
</dbReference>
<evidence type="ECO:0000256" key="3">
    <source>
        <dbReference type="RuleBase" id="RU003694"/>
    </source>
</evidence>
<dbReference type="RefSeq" id="WP_200311502.1">
    <property type="nucleotide sequence ID" value="NZ_JAENIM010000039.1"/>
</dbReference>
<protein>
    <submittedName>
        <fullName evidence="5">Beta-ketoacyl-[acyl-carrier-protein] synthase family protein</fullName>
    </submittedName>
</protein>
<evidence type="ECO:0000313" key="6">
    <source>
        <dbReference type="Proteomes" id="UP000624703"/>
    </source>
</evidence>
<dbReference type="EMBL" id="JAENIM010000039">
    <property type="protein sequence ID" value="MBK1791501.1"/>
    <property type="molecule type" value="Genomic_DNA"/>
</dbReference>
<comment type="caution">
    <text evidence="5">The sequence shown here is derived from an EMBL/GenBank/DDBJ whole genome shotgun (WGS) entry which is preliminary data.</text>
</comment>
<name>A0A8J7SK43_9BACT</name>